<name>A0A1I4DNT4_9BACL</name>
<proteinExistence type="predicted"/>
<gene>
    <name evidence="2" type="ORF">SAMN05518846_12522</name>
</gene>
<dbReference type="RefSeq" id="WP_092276755.1">
    <property type="nucleotide sequence ID" value="NZ_FORT01000025.1"/>
</dbReference>
<accession>A0A1I4DNT4</accession>
<dbReference type="STRING" id="1884381.SAMN05518846_12522"/>
<dbReference type="InterPro" id="IPR013830">
    <property type="entry name" value="SGNH_hydro"/>
</dbReference>
<dbReference type="CDD" id="cd01838">
    <property type="entry name" value="Isoamyl_acetate_hydrolase_like"/>
    <property type="match status" value="1"/>
</dbReference>
<dbReference type="Gene3D" id="3.40.50.1110">
    <property type="entry name" value="SGNH hydrolase"/>
    <property type="match status" value="1"/>
</dbReference>
<evidence type="ECO:0000259" key="1">
    <source>
        <dbReference type="Pfam" id="PF13472"/>
    </source>
</evidence>
<reference evidence="3" key="1">
    <citation type="submission" date="2016-10" db="EMBL/GenBank/DDBJ databases">
        <authorList>
            <person name="Varghese N."/>
            <person name="Submissions S."/>
        </authorList>
    </citation>
    <scope>NUCLEOTIDE SEQUENCE [LARGE SCALE GENOMIC DNA]</scope>
    <source>
        <strain evidence="3">OK042</strain>
    </source>
</reference>
<dbReference type="EMBL" id="FORT01000025">
    <property type="protein sequence ID" value="SFK94619.1"/>
    <property type="molecule type" value="Genomic_DNA"/>
</dbReference>
<dbReference type="PANTHER" id="PTHR14209:SF19">
    <property type="entry name" value="ISOAMYL ACETATE-HYDROLYZING ESTERASE 1 HOMOLOG"/>
    <property type="match status" value="1"/>
</dbReference>
<dbReference type="PANTHER" id="PTHR14209">
    <property type="entry name" value="ISOAMYL ACETATE-HYDROLYZING ESTERASE 1"/>
    <property type="match status" value="1"/>
</dbReference>
<organism evidence="2 3">
    <name type="scientific">Brevibacillus centrosporus</name>
    <dbReference type="NCBI Taxonomy" id="54910"/>
    <lineage>
        <taxon>Bacteria</taxon>
        <taxon>Bacillati</taxon>
        <taxon>Bacillota</taxon>
        <taxon>Bacilli</taxon>
        <taxon>Bacillales</taxon>
        <taxon>Paenibacillaceae</taxon>
        <taxon>Brevibacillus</taxon>
    </lineage>
</organism>
<keyword evidence="3" id="KW-1185">Reference proteome</keyword>
<protein>
    <submittedName>
        <fullName evidence="2">Lysophospholipase L1</fullName>
    </submittedName>
</protein>
<dbReference type="InterPro" id="IPR045136">
    <property type="entry name" value="Iah1-like"/>
</dbReference>
<dbReference type="Pfam" id="PF13472">
    <property type="entry name" value="Lipase_GDSL_2"/>
    <property type="match status" value="1"/>
</dbReference>
<feature type="domain" description="SGNH hydrolase-type esterase" evidence="1">
    <location>
        <begin position="5"/>
        <end position="174"/>
    </location>
</feature>
<dbReference type="AlphaFoldDB" id="A0A1I4DNT4"/>
<sequence length="194" mass="21945">MKVVCFGDSLTARTEGYDRPLLSIMLEAKLGAEWEVVNAGVPGNNTFQARERVETDVLQHAPDLVTVFFGANDAAFHKQVPLPDFKTNLKEVVTRIGPNRVILISPAPVDERLQEFRTNAVMQQYADAVQEVSEETGCHYLDLFKRMMGLPNLQEVLRGQRNDGLHFGELGYEVLSEEIRRKIKRVMQTTKEAK</sequence>
<evidence type="ECO:0000313" key="3">
    <source>
        <dbReference type="Proteomes" id="UP000198915"/>
    </source>
</evidence>
<dbReference type="InterPro" id="IPR036514">
    <property type="entry name" value="SGNH_hydro_sf"/>
</dbReference>
<evidence type="ECO:0000313" key="2">
    <source>
        <dbReference type="EMBL" id="SFK94619.1"/>
    </source>
</evidence>
<dbReference type="Proteomes" id="UP000198915">
    <property type="component" value="Unassembled WGS sequence"/>
</dbReference>
<dbReference type="SUPFAM" id="SSF52266">
    <property type="entry name" value="SGNH hydrolase"/>
    <property type="match status" value="1"/>
</dbReference>